<evidence type="ECO:0008006" key="4">
    <source>
        <dbReference type="Google" id="ProtNLM"/>
    </source>
</evidence>
<keyword evidence="3" id="KW-1185">Reference proteome</keyword>
<evidence type="ECO:0000256" key="1">
    <source>
        <dbReference type="SAM" id="SignalP"/>
    </source>
</evidence>
<feature type="chain" id="PRO_5004896079" description="Secreted protein" evidence="1">
    <location>
        <begin position="19"/>
        <end position="130"/>
    </location>
</feature>
<evidence type="ECO:0000313" key="3">
    <source>
        <dbReference type="Proteomes" id="UP000019277"/>
    </source>
</evidence>
<feature type="signal peptide" evidence="1">
    <location>
        <begin position="1"/>
        <end position="18"/>
    </location>
</feature>
<sequence length="130" mass="14172">MTAVVAATVLAGAPVATATPLTTTADPSSSIDPILRYGATYALGKLRWHQRSVDVDYSFKASNCRRLYAWGYDANGNEWPPRSTSLHCNDVSTDTINVPVDIAGGPRYVILCFRDENDTYDLVCEGYAHP</sequence>
<comment type="caution">
    <text evidence="2">The sequence shown here is derived from an EMBL/GenBank/DDBJ whole genome shotgun (WGS) entry which is preliminary data.</text>
</comment>
<dbReference type="AlphaFoldDB" id="W7J006"/>
<dbReference type="Proteomes" id="UP000019277">
    <property type="component" value="Unassembled WGS sequence"/>
</dbReference>
<organism evidence="2 3">
    <name type="scientific">Actinokineospora spheciospongiae</name>
    <dbReference type="NCBI Taxonomy" id="909613"/>
    <lineage>
        <taxon>Bacteria</taxon>
        <taxon>Bacillati</taxon>
        <taxon>Actinomycetota</taxon>
        <taxon>Actinomycetes</taxon>
        <taxon>Pseudonocardiales</taxon>
        <taxon>Pseudonocardiaceae</taxon>
        <taxon>Actinokineospora</taxon>
    </lineage>
</organism>
<dbReference type="STRING" id="909613.UO65_2537"/>
<name>W7J006_9PSEU</name>
<dbReference type="EMBL" id="AYXG01000087">
    <property type="protein sequence ID" value="EWC62171.1"/>
    <property type="molecule type" value="Genomic_DNA"/>
</dbReference>
<evidence type="ECO:0000313" key="2">
    <source>
        <dbReference type="EMBL" id="EWC62171.1"/>
    </source>
</evidence>
<gene>
    <name evidence="2" type="ORF">UO65_2537</name>
</gene>
<dbReference type="eggNOG" id="ENOG5031Q3A">
    <property type="taxonomic scope" value="Bacteria"/>
</dbReference>
<keyword evidence="1" id="KW-0732">Signal</keyword>
<accession>W7J006</accession>
<proteinExistence type="predicted"/>
<protein>
    <recommendedName>
        <fullName evidence="4">Secreted protein</fullName>
    </recommendedName>
</protein>
<reference evidence="2 3" key="1">
    <citation type="journal article" date="2014" name="Genome Announc.">
        <title>Draft Genome Sequence of the Antitrypanosomally Active Sponge-Associated Bacterium Actinokineospora sp. Strain EG49.</title>
        <authorList>
            <person name="Harjes J."/>
            <person name="Ryu T."/>
            <person name="Abdelmohsen U.R."/>
            <person name="Moitinho-Silva L."/>
            <person name="Horn H."/>
            <person name="Ravasi T."/>
            <person name="Hentschel U."/>
        </authorList>
    </citation>
    <scope>NUCLEOTIDE SEQUENCE [LARGE SCALE GENOMIC DNA]</scope>
    <source>
        <strain evidence="2 3">EG49</strain>
    </source>
</reference>